<keyword evidence="10" id="KW-1185">Reference proteome</keyword>
<protein>
    <recommendedName>
        <fullName evidence="8">Telomere-associated protein Rif1 N-terminal domain-containing protein</fullName>
    </recommendedName>
</protein>
<dbReference type="InterPro" id="IPR016024">
    <property type="entry name" value="ARM-type_fold"/>
</dbReference>
<dbReference type="GO" id="GO:0005634">
    <property type="term" value="C:nucleus"/>
    <property type="evidence" value="ECO:0007669"/>
    <property type="project" value="UniProtKB-SubCell"/>
</dbReference>
<keyword evidence="4" id="KW-0779">Telomere</keyword>
<feature type="compositionally biased region" description="Low complexity" evidence="7">
    <location>
        <begin position="1136"/>
        <end position="1149"/>
    </location>
</feature>
<feature type="region of interest" description="Disordered" evidence="7">
    <location>
        <begin position="1487"/>
        <end position="1780"/>
    </location>
</feature>
<feature type="compositionally biased region" description="Polar residues" evidence="7">
    <location>
        <begin position="1336"/>
        <end position="1346"/>
    </location>
</feature>
<evidence type="ECO:0000256" key="4">
    <source>
        <dbReference type="ARBA" id="ARBA00022895"/>
    </source>
</evidence>
<evidence type="ECO:0000256" key="5">
    <source>
        <dbReference type="ARBA" id="ARBA00023242"/>
    </source>
</evidence>
<feature type="compositionally biased region" description="Acidic residues" evidence="7">
    <location>
        <begin position="1696"/>
        <end position="1733"/>
    </location>
</feature>
<sequence>MVPQVIVPNALEALPARPPTPPREKNTNPDLTSRKKHIFGPHSLHTPPSFSPESSDLSNPTSRRNRKKVGFTSQPEYCEAPAYVDNVNLQHPTPVSTSSTKSAQSSSRPIKSILKPSPPVVVNPLDPSVGLDGNSRPIDIVKMLESTVQQLAGADRDMRVDAYMMLVRVLKSSNNLPDRIALQDKMSLFMQFIQRDVTAKTPEGSSDSSLVNHALMLLSTFMFYPAIASTLSNDFGVFIVDHCIRSFEDATAPKDVTRHLMQVVAYQDFSPKVMTADRVGRLVASLHTIEDRVQGKSIVQSRLFIYRRLIKQSKTHMINHSDWLLDLFEDMLSNIKEIRASAIALGMEASFTIAKEKQFSRRVMEILQMSVEETKYIELYVSRLRAMLKEKSDSTAVPQIWSVVILLMRCPVDRWEFFGPWLEIIQNCFNSSDFQTKLEANYAWNRLVYSLQLNDQSFAKTITTICQPFLSQLKRRSTGKQSAELRKVVFGSICNLYYYAFKPNTSTAQLDAFWDASVRPLFQRMIVSEAEVRSTEKAVGFLHDHTAQATVILTGLLDSTTPRIWKEDHVWLDPLVKPEDLPSLDAKWVRHNASRVFGIVEQILLRSYLDLAKPESAAAKLWRALVGAVASAASKEVKVSTDTATFLAHSFTLLLKVWSRGIENAEEMGYKSTTFFEATSIYIGTMIDALGLLPFTERQLSMGNQNTFVPVATPSHRPAKGQAQTRTPLHHLFSILSTLPPNTDDGQDLATLIQRVLAPFLSVMSNKSSRAKVDLAQELMQLIPMETLIPFGPWLAISDTLSNCLDSQVSQSSTSSNGQPTLGHEYREIVRHLERGIRSTPNLPCERWQSLFQSLFIRVAAEVGEAGCAISIIEPLARCAIEAMTAQHDVMFKPTLLKVGSELISNAKHPRDRQALEAARRRLWGTSAGGARSVSYDPFDNLYRLINHLLEVAYQRYDDAISMAICSLLEDISGFLLRCNQEAAIKALAIIQNGVGAWIRDAGELYSSRQSTALSEAVKQLWSRICHIFAEADSTEGLQLNTIEPLLCSAFESKHKHIVSAATIMWNNVFERRDDIQYPDKLKAVLLSLRPYVDIVLPGLNDSSNEASGQAPSFIDSQEDDSAVLKQPPRGSLNGTPQMSRPTSRRSTPGSVQLSLPAKRNLNNTPEVSQPRSTRKSATPRLRHDDSQIQFAAIASSSPTHNNAESQVLTDRQREVRERQRDNATLFPEIKSSVEQRRSTRLSLVNSTTPIATPEKKSTPKSHRRIEDYASLTPTPRRGQAIIIDNDQEMTDDVPSSPPEPRRYPLMPELSKPQSSSSIVLDDWPPSSPISDSPSRNRQSAPQQYKSVAPTPHEPSNEVLPEEESLEPTSVDDDVKMNEDVVEDEADEADVEDETNVLDVEEGVASKDPATPTTTSRFPKEQGTPRSDTDVYVDALSSPNHSPRTLRSQAKAKQHPTKAASQPAADCSFDASDVDERSMLRLVVELDSRKCDDLPEDGMEMLEKKGKRKSPAKDCITVNNGQTRRRSTRNKSRTEEASPAVASTPAEPDNSQASVANTQNKRKRAQEESSQSQDSGSKKRKHRKQDVDSDNEAAMPVPDGQLLPAHDDNTSLEPSEISGREQPSGSSRASSDRDHDEMEMEADVPSPASADESEAIHLQIVQEASQQSEGVETTVNDSFERTDVVPADLVDVTMAEVEEEYSEAEEEEEEEVEEQDMAEEVESEGEEVEEDPATTEPSEVMADVTTEEDPSYMIPSDDPAEEGPEASSTPPAEKSSMEKIMSALRGGLVGLSTAALSRDEVSKIEDMFYDIKRELYNAESRGRTLSSQQPR</sequence>
<feature type="compositionally biased region" description="Polar residues" evidence="7">
    <location>
        <begin position="1199"/>
        <end position="1210"/>
    </location>
</feature>
<dbReference type="Pfam" id="PF12231">
    <property type="entry name" value="Rif1_N"/>
    <property type="match status" value="1"/>
</dbReference>
<dbReference type="SUPFAM" id="SSF48371">
    <property type="entry name" value="ARM repeat"/>
    <property type="match status" value="1"/>
</dbReference>
<proteinExistence type="predicted"/>
<feature type="compositionally biased region" description="Polar residues" evidence="7">
    <location>
        <begin position="46"/>
        <end position="62"/>
    </location>
</feature>
<feature type="region of interest" description="Disordered" evidence="7">
    <location>
        <begin position="1101"/>
        <end position="1473"/>
    </location>
</feature>
<feature type="compositionally biased region" description="Polar residues" evidence="7">
    <location>
        <begin position="1437"/>
        <end position="1448"/>
    </location>
</feature>
<feature type="compositionally biased region" description="Acidic residues" evidence="7">
    <location>
        <begin position="1360"/>
        <end position="1372"/>
    </location>
</feature>
<comment type="subcellular location">
    <subcellularLocation>
        <location evidence="2">Chromosome</location>
        <location evidence="2">Telomere</location>
    </subcellularLocation>
    <subcellularLocation>
        <location evidence="1">Nucleus</location>
    </subcellularLocation>
</comment>
<accession>A0AAW0QGA2</accession>
<dbReference type="InterPro" id="IPR022031">
    <property type="entry name" value="Rif1_N"/>
</dbReference>
<evidence type="ECO:0000313" key="9">
    <source>
        <dbReference type="EMBL" id="KAK8101289.1"/>
    </source>
</evidence>
<reference evidence="9 10" key="1">
    <citation type="submission" date="2023-01" db="EMBL/GenBank/DDBJ databases">
        <title>Analysis of 21 Apiospora genomes using comparative genomics revels a genus with tremendous synthesis potential of carbohydrate active enzymes and secondary metabolites.</title>
        <authorList>
            <person name="Sorensen T."/>
        </authorList>
    </citation>
    <scope>NUCLEOTIDE SEQUENCE [LARGE SCALE GENOMIC DNA]</scope>
    <source>
        <strain evidence="9 10">CBS 117206</strain>
    </source>
</reference>
<gene>
    <name evidence="9" type="ORF">PG999_011663</name>
</gene>
<evidence type="ECO:0000256" key="1">
    <source>
        <dbReference type="ARBA" id="ARBA00004123"/>
    </source>
</evidence>
<feature type="compositionally biased region" description="Polar residues" evidence="7">
    <location>
        <begin position="1241"/>
        <end position="1251"/>
    </location>
</feature>
<feature type="region of interest" description="Disordered" evidence="7">
    <location>
        <begin position="89"/>
        <end position="121"/>
    </location>
</feature>
<dbReference type="GO" id="GO:0000723">
    <property type="term" value="P:telomere maintenance"/>
    <property type="evidence" value="ECO:0007669"/>
    <property type="project" value="TreeGrafter"/>
</dbReference>
<feature type="compositionally biased region" description="Low complexity" evidence="7">
    <location>
        <begin position="1322"/>
        <end position="1334"/>
    </location>
</feature>
<feature type="compositionally biased region" description="Polar residues" evidence="7">
    <location>
        <begin position="1101"/>
        <end position="1111"/>
    </location>
</feature>
<dbReference type="EMBL" id="JAQQWP010000009">
    <property type="protein sequence ID" value="KAK8101289.1"/>
    <property type="molecule type" value="Genomic_DNA"/>
</dbReference>
<feature type="compositionally biased region" description="Polar residues" evidence="7">
    <location>
        <begin position="1161"/>
        <end position="1172"/>
    </location>
</feature>
<feature type="compositionally biased region" description="Acidic residues" evidence="7">
    <location>
        <begin position="1380"/>
        <end position="1402"/>
    </location>
</feature>
<evidence type="ECO:0000256" key="3">
    <source>
        <dbReference type="ARBA" id="ARBA00022454"/>
    </source>
</evidence>
<comment type="caution">
    <text evidence="9">The sequence shown here is derived from an EMBL/GenBank/DDBJ whole genome shotgun (WGS) entry which is preliminary data.</text>
</comment>
<dbReference type="PANTHER" id="PTHR22928">
    <property type="entry name" value="TELOMERE-ASSOCIATED PROTEIN RIF1"/>
    <property type="match status" value="1"/>
</dbReference>
<feature type="region of interest" description="Disordered" evidence="7">
    <location>
        <begin position="1"/>
        <end position="74"/>
    </location>
</feature>
<feature type="compositionally biased region" description="Basic and acidic residues" evidence="7">
    <location>
        <begin position="1211"/>
        <end position="1222"/>
    </location>
</feature>
<feature type="compositionally biased region" description="Polar residues" evidence="7">
    <location>
        <begin position="1662"/>
        <end position="1677"/>
    </location>
</feature>
<evidence type="ECO:0000259" key="8">
    <source>
        <dbReference type="Pfam" id="PF12231"/>
    </source>
</evidence>
<keyword evidence="5" id="KW-0539">Nucleus</keyword>
<dbReference type="PANTHER" id="PTHR22928:SF3">
    <property type="entry name" value="TELOMERE-ASSOCIATED PROTEIN RIF1"/>
    <property type="match status" value="1"/>
</dbReference>
<feature type="compositionally biased region" description="Polar residues" evidence="7">
    <location>
        <begin position="1549"/>
        <end position="1559"/>
    </location>
</feature>
<dbReference type="GO" id="GO:0140445">
    <property type="term" value="C:chromosome, telomeric repeat region"/>
    <property type="evidence" value="ECO:0007669"/>
    <property type="project" value="TreeGrafter"/>
</dbReference>
<keyword evidence="3" id="KW-0158">Chromosome</keyword>
<feature type="domain" description="Telomere-associated protein Rif1 N-terminal" evidence="8">
    <location>
        <begin position="151"/>
        <end position="518"/>
    </location>
</feature>
<evidence type="ECO:0000256" key="7">
    <source>
        <dbReference type="SAM" id="MobiDB-lite"/>
    </source>
</evidence>
<keyword evidence="6" id="KW-0131">Cell cycle</keyword>
<feature type="compositionally biased region" description="Low complexity" evidence="7">
    <location>
        <begin position="96"/>
        <end position="107"/>
    </location>
</feature>
<dbReference type="Proteomes" id="UP001392437">
    <property type="component" value="Unassembled WGS sequence"/>
</dbReference>
<evidence type="ECO:0000313" key="10">
    <source>
        <dbReference type="Proteomes" id="UP001392437"/>
    </source>
</evidence>
<evidence type="ECO:0000256" key="6">
    <source>
        <dbReference type="ARBA" id="ARBA00023306"/>
    </source>
</evidence>
<feature type="compositionally biased region" description="Low complexity" evidence="7">
    <location>
        <begin position="1188"/>
        <end position="1198"/>
    </location>
</feature>
<name>A0AAW0QGA2_9PEZI</name>
<evidence type="ECO:0000256" key="2">
    <source>
        <dbReference type="ARBA" id="ARBA00004574"/>
    </source>
</evidence>
<organism evidence="9 10">
    <name type="scientific">Apiospora kogelbergensis</name>
    <dbReference type="NCBI Taxonomy" id="1337665"/>
    <lineage>
        <taxon>Eukaryota</taxon>
        <taxon>Fungi</taxon>
        <taxon>Dikarya</taxon>
        <taxon>Ascomycota</taxon>
        <taxon>Pezizomycotina</taxon>
        <taxon>Sordariomycetes</taxon>
        <taxon>Xylariomycetidae</taxon>
        <taxon>Amphisphaeriales</taxon>
        <taxon>Apiosporaceae</taxon>
        <taxon>Apiospora</taxon>
    </lineage>
</organism>